<protein>
    <submittedName>
        <fullName evidence="4">Efflux RND transporter periplasmic adaptor subunit</fullName>
    </submittedName>
</protein>
<organism evidence="4 5">
    <name type="scientific">Paenibacillus glycinis</name>
    <dbReference type="NCBI Taxonomy" id="2697035"/>
    <lineage>
        <taxon>Bacteria</taxon>
        <taxon>Bacillati</taxon>
        <taxon>Bacillota</taxon>
        <taxon>Bacilli</taxon>
        <taxon>Bacillales</taxon>
        <taxon>Paenibacillaceae</taxon>
        <taxon>Paenibacillus</taxon>
    </lineage>
</organism>
<dbReference type="Proteomes" id="UP000665561">
    <property type="component" value="Unassembled WGS sequence"/>
</dbReference>
<dbReference type="RefSeq" id="WP_161746886.1">
    <property type="nucleotide sequence ID" value="NZ_JAAAMV010000032.1"/>
</dbReference>
<keyword evidence="3" id="KW-0812">Transmembrane</keyword>
<evidence type="ECO:0000313" key="4">
    <source>
        <dbReference type="EMBL" id="NBD27866.1"/>
    </source>
</evidence>
<evidence type="ECO:0000256" key="1">
    <source>
        <dbReference type="ARBA" id="ARBA00009477"/>
    </source>
</evidence>
<dbReference type="PANTHER" id="PTHR30469">
    <property type="entry name" value="MULTIDRUG RESISTANCE PROTEIN MDTA"/>
    <property type="match status" value="1"/>
</dbReference>
<dbReference type="Gene3D" id="2.40.50.100">
    <property type="match status" value="1"/>
</dbReference>
<comment type="caution">
    <text evidence="4">The sequence shown here is derived from an EMBL/GenBank/DDBJ whole genome shotgun (WGS) entry which is preliminary data.</text>
</comment>
<reference evidence="4 5" key="1">
    <citation type="submission" date="2020-01" db="EMBL/GenBank/DDBJ databases">
        <title>Paenibacillus soybeanensis sp. nov. isolated from the nodules of soybean (Glycine max(L.) Merr).</title>
        <authorList>
            <person name="Wang H."/>
        </authorList>
    </citation>
    <scope>NUCLEOTIDE SEQUENCE [LARGE SCALE GENOMIC DNA]</scope>
    <source>
        <strain evidence="4 5">T1</strain>
    </source>
</reference>
<dbReference type="Gene3D" id="1.10.287.470">
    <property type="entry name" value="Helix hairpin bin"/>
    <property type="match status" value="1"/>
</dbReference>
<dbReference type="NCBIfam" id="TIGR01730">
    <property type="entry name" value="RND_mfp"/>
    <property type="match status" value="1"/>
</dbReference>
<accession>A0ABW9Y066</accession>
<sequence length="372" mass="40053">MQEVLEETGTGNKKKSVRLAAALFLGGMLALTFFSNTYQGLTLPKVQTDVPSLGALRYTIEGNGTFSAHRLVPLYDRTGWTVKSVNVLEGDPVKKGETLAELDTEQATDNLADERTRYHKLELQLEQLQLELKQNAMSGGEDAIDQAKLQIESLQDDMAIQQRRIVQLEEQIDTESAVKAPFDGIIASINAVEGLPNSQGQPVVVVSDLSQGFDLITTIDTDLAAHIQLGKTVNLMLQDEKPRSVKATVTELKDAPASGASSPGGKLMTLTVKDASLFGGEQASFQWTESGGERTILVPKGALHEDDLGTYIFVLKEEKKPLGDEFTVQIAYVTVGDSDSTSTAITGGLMPTEKIVTDSSAPLSDGDRVRAG</sequence>
<dbReference type="Gene3D" id="2.40.30.170">
    <property type="match status" value="1"/>
</dbReference>
<dbReference type="InterPro" id="IPR006143">
    <property type="entry name" value="RND_pump_MFP"/>
</dbReference>
<proteinExistence type="inferred from homology"/>
<keyword evidence="2" id="KW-0175">Coiled coil</keyword>
<comment type="similarity">
    <text evidence="1">Belongs to the membrane fusion protein (MFP) (TC 8.A.1) family.</text>
</comment>
<dbReference type="Gene3D" id="2.40.420.20">
    <property type="match status" value="1"/>
</dbReference>
<keyword evidence="5" id="KW-1185">Reference proteome</keyword>
<keyword evidence="3" id="KW-1133">Transmembrane helix</keyword>
<gene>
    <name evidence="4" type="ORF">GT019_28705</name>
</gene>
<keyword evidence="3" id="KW-0472">Membrane</keyword>
<dbReference type="EMBL" id="JAAAMV010000032">
    <property type="protein sequence ID" value="NBD27866.1"/>
    <property type="molecule type" value="Genomic_DNA"/>
</dbReference>
<name>A0ABW9Y066_9BACL</name>
<feature type="coiled-coil region" evidence="2">
    <location>
        <begin position="104"/>
        <end position="171"/>
    </location>
</feature>
<dbReference type="SUPFAM" id="SSF111369">
    <property type="entry name" value="HlyD-like secretion proteins"/>
    <property type="match status" value="1"/>
</dbReference>
<feature type="transmembrane region" description="Helical" evidence="3">
    <location>
        <begin position="19"/>
        <end position="38"/>
    </location>
</feature>
<evidence type="ECO:0000256" key="2">
    <source>
        <dbReference type="SAM" id="Coils"/>
    </source>
</evidence>
<evidence type="ECO:0000256" key="3">
    <source>
        <dbReference type="SAM" id="Phobius"/>
    </source>
</evidence>
<evidence type="ECO:0000313" key="5">
    <source>
        <dbReference type="Proteomes" id="UP000665561"/>
    </source>
</evidence>